<dbReference type="InterPro" id="IPR033205">
    <property type="entry name" value="COP9_CSN8"/>
</dbReference>
<name>A0A9Q0S7N3_9DIPT</name>
<comment type="caution">
    <text evidence="7">The sequence shown here is derived from an EMBL/GenBank/DDBJ whole genome shotgun (WGS) entry which is preliminary data.</text>
</comment>
<keyword evidence="5" id="KW-0539">Nucleus</keyword>
<accession>A0A9Q0S7N3</accession>
<organism evidence="7 8">
    <name type="scientific">Pseudolycoriella hygida</name>
    <dbReference type="NCBI Taxonomy" id="35572"/>
    <lineage>
        <taxon>Eukaryota</taxon>
        <taxon>Metazoa</taxon>
        <taxon>Ecdysozoa</taxon>
        <taxon>Arthropoda</taxon>
        <taxon>Hexapoda</taxon>
        <taxon>Insecta</taxon>
        <taxon>Pterygota</taxon>
        <taxon>Neoptera</taxon>
        <taxon>Endopterygota</taxon>
        <taxon>Diptera</taxon>
        <taxon>Nematocera</taxon>
        <taxon>Sciaroidea</taxon>
        <taxon>Sciaridae</taxon>
        <taxon>Pseudolycoriella</taxon>
    </lineage>
</organism>
<dbReference type="PANTHER" id="PTHR13339">
    <property type="entry name" value="COP9 SIGNALOSOME COMPLEX SUBUNIT 8"/>
    <property type="match status" value="1"/>
</dbReference>
<dbReference type="PANTHER" id="PTHR13339:SF0">
    <property type="entry name" value="COP9 SIGNALOSOME COMPLEX SUBUNIT 8"/>
    <property type="match status" value="1"/>
</dbReference>
<evidence type="ECO:0000256" key="5">
    <source>
        <dbReference type="ARBA" id="ARBA00023242"/>
    </source>
</evidence>
<evidence type="ECO:0000259" key="6">
    <source>
        <dbReference type="Pfam" id="PF10075"/>
    </source>
</evidence>
<dbReference type="InterPro" id="IPR033464">
    <property type="entry name" value="CSN8_PSD8_EIF3K"/>
</dbReference>
<dbReference type="OrthoDB" id="5351233at2759"/>
<sequence length="194" mass="22408">MMEVEMACDKTDKTEQLIDMLEKQEIEATIAMSAQLYAELFAAYLYRNELSKARYLWGRIPISVKNGNVELNRMWQIFTQLYDNDMNAFFKTINFEWSTNVAKLMSQLKDKVHGETIELVALAYSSIFEDCLCTMLNETPESLKGLCETLGWEIQSGSFPRLIIPKRKIVEKVDTATAEDQLEKLTDFVSFLEN</sequence>
<keyword evidence="8" id="KW-1185">Reference proteome</keyword>
<evidence type="ECO:0000256" key="1">
    <source>
        <dbReference type="ARBA" id="ARBA00004123"/>
    </source>
</evidence>
<evidence type="ECO:0000313" key="8">
    <source>
        <dbReference type="Proteomes" id="UP001151699"/>
    </source>
</evidence>
<dbReference type="GO" id="GO:0000338">
    <property type="term" value="P:protein deneddylation"/>
    <property type="evidence" value="ECO:0007669"/>
    <property type="project" value="InterPro"/>
</dbReference>
<dbReference type="Proteomes" id="UP001151699">
    <property type="component" value="Chromosome A"/>
</dbReference>
<dbReference type="GO" id="GO:0005737">
    <property type="term" value="C:cytoplasm"/>
    <property type="evidence" value="ECO:0007669"/>
    <property type="project" value="UniProtKB-SubCell"/>
</dbReference>
<protein>
    <submittedName>
        <fullName evidence="7">COP9 signalosome complex subunit 8</fullName>
    </submittedName>
</protein>
<dbReference type="GO" id="GO:0010387">
    <property type="term" value="P:COP9 signalosome assembly"/>
    <property type="evidence" value="ECO:0007669"/>
    <property type="project" value="InterPro"/>
</dbReference>
<evidence type="ECO:0000256" key="4">
    <source>
        <dbReference type="ARBA" id="ARBA00022790"/>
    </source>
</evidence>
<evidence type="ECO:0000256" key="3">
    <source>
        <dbReference type="ARBA" id="ARBA00022490"/>
    </source>
</evidence>
<comment type="subcellular location">
    <subcellularLocation>
        <location evidence="2">Cytoplasm</location>
    </subcellularLocation>
    <subcellularLocation>
        <location evidence="1">Nucleus</location>
    </subcellularLocation>
</comment>
<proteinExistence type="predicted"/>
<reference evidence="7" key="1">
    <citation type="submission" date="2022-07" db="EMBL/GenBank/DDBJ databases">
        <authorList>
            <person name="Trinca V."/>
            <person name="Uliana J.V.C."/>
            <person name="Torres T.T."/>
            <person name="Ward R.J."/>
            <person name="Monesi N."/>
        </authorList>
    </citation>
    <scope>NUCLEOTIDE SEQUENCE</scope>
    <source>
        <strain evidence="7">HSMRA1968</strain>
        <tissue evidence="7">Whole embryos</tissue>
    </source>
</reference>
<evidence type="ECO:0000256" key="2">
    <source>
        <dbReference type="ARBA" id="ARBA00004496"/>
    </source>
</evidence>
<keyword evidence="4" id="KW-0736">Signalosome</keyword>
<evidence type="ECO:0000313" key="7">
    <source>
        <dbReference type="EMBL" id="KAJ6646475.1"/>
    </source>
</evidence>
<gene>
    <name evidence="7" type="primary">COPS8</name>
    <name evidence="7" type="ORF">Bhyg_01686</name>
</gene>
<dbReference type="AlphaFoldDB" id="A0A9Q0S7N3"/>
<dbReference type="Pfam" id="PF10075">
    <property type="entry name" value="CSN8_PSD8_EIF3K"/>
    <property type="match status" value="1"/>
</dbReference>
<feature type="domain" description="CSN8/PSMD8/EIF3K" evidence="6">
    <location>
        <begin position="33"/>
        <end position="159"/>
    </location>
</feature>
<keyword evidence="3" id="KW-0963">Cytoplasm</keyword>
<dbReference type="GO" id="GO:0008180">
    <property type="term" value="C:COP9 signalosome"/>
    <property type="evidence" value="ECO:0007669"/>
    <property type="project" value="UniProtKB-KW"/>
</dbReference>
<dbReference type="EMBL" id="WJQU01000001">
    <property type="protein sequence ID" value="KAJ6646475.1"/>
    <property type="molecule type" value="Genomic_DNA"/>
</dbReference>